<dbReference type="RefSeq" id="XP_020078041.1">
    <property type="nucleotide sequence ID" value="XM_020222507.1"/>
</dbReference>
<dbReference type="SUPFAM" id="SSF103481">
    <property type="entry name" value="Multidrug resistance efflux transporter EmrE"/>
    <property type="match status" value="2"/>
</dbReference>
<evidence type="ECO:0000256" key="2">
    <source>
        <dbReference type="ARBA" id="ARBA00022692"/>
    </source>
</evidence>
<keyword evidence="4 6" id="KW-0472">Membrane</keyword>
<feature type="transmembrane region" description="Helical" evidence="6">
    <location>
        <begin position="294"/>
        <end position="315"/>
    </location>
</feature>
<keyword evidence="3 6" id="KW-1133">Transmembrane helix</keyword>
<name>A0A1E4RNX2_9ASCO</name>
<proteinExistence type="predicted"/>
<evidence type="ECO:0000313" key="9">
    <source>
        <dbReference type="Proteomes" id="UP000095085"/>
    </source>
</evidence>
<feature type="domain" description="EamA" evidence="7">
    <location>
        <begin position="236"/>
        <end position="366"/>
    </location>
</feature>
<gene>
    <name evidence="8" type="ORF">HYPBUDRAFT_160785</name>
</gene>
<organism evidence="8 9">
    <name type="scientific">Hyphopichia burtonii NRRL Y-1933</name>
    <dbReference type="NCBI Taxonomy" id="984485"/>
    <lineage>
        <taxon>Eukaryota</taxon>
        <taxon>Fungi</taxon>
        <taxon>Dikarya</taxon>
        <taxon>Ascomycota</taxon>
        <taxon>Saccharomycotina</taxon>
        <taxon>Pichiomycetes</taxon>
        <taxon>Debaryomycetaceae</taxon>
        <taxon>Hyphopichia</taxon>
    </lineage>
</organism>
<dbReference type="GeneID" id="30997056"/>
<keyword evidence="2 6" id="KW-0812">Transmembrane</keyword>
<sequence>MSSRALDSNVKLDRTEEAILFYYYFVLRFFHFLSVSGKYLNRLQKHSYSIKFYEDYIESNSGIVLLLTSQFLNSVMVTTCKLLVTDENFKDPIHPLQILFVRMFITSICCGVYMIVTKSVKDAPLGPKDLRGLLALRGFVGFLGVFGLYYSLQYLSLSDAVAITFLIPMITAFMAWIILGERYSFLEAFCALLSLGGVLLIAKPKFLFGTRSDSETSVDEGIESSSSELRLIASGVGLIGVMGASTVYVVLRKIGKSAHPLLSVSYYAATSSIISFFALLFIPSLSFVLPRNGYQWFLFMTIGFSGFLMQFALTAGIQRVKAGKSSLMIYTNMVFAVFWDLSIWGHFPGLLSCLGIILIIGNAYMVIKYKKNEDDKPSDIENQEIDTEVEDSSANEAISLQDFTITDESEIEHDHKDKR</sequence>
<feature type="transmembrane region" description="Helical" evidence="6">
    <location>
        <begin position="263"/>
        <end position="282"/>
    </location>
</feature>
<feature type="compositionally biased region" description="Acidic residues" evidence="5">
    <location>
        <begin position="381"/>
        <end position="393"/>
    </location>
</feature>
<accession>A0A1E4RNX2</accession>
<evidence type="ECO:0000256" key="1">
    <source>
        <dbReference type="ARBA" id="ARBA00004141"/>
    </source>
</evidence>
<dbReference type="PANTHER" id="PTHR22911">
    <property type="entry name" value="ACYL-MALONYL CONDENSING ENZYME-RELATED"/>
    <property type="match status" value="1"/>
</dbReference>
<feature type="transmembrane region" description="Helical" evidence="6">
    <location>
        <begin position="62"/>
        <end position="84"/>
    </location>
</feature>
<protein>
    <submittedName>
        <fullName evidence="8">DUF6-domain-containing protein</fullName>
    </submittedName>
</protein>
<feature type="transmembrane region" description="Helical" evidence="6">
    <location>
        <begin position="96"/>
        <end position="116"/>
    </location>
</feature>
<dbReference type="OrthoDB" id="306876at2759"/>
<dbReference type="PANTHER" id="PTHR22911:SF6">
    <property type="entry name" value="SOLUTE CARRIER FAMILY 35 MEMBER G1"/>
    <property type="match status" value="1"/>
</dbReference>
<feature type="transmembrane region" description="Helical" evidence="6">
    <location>
        <begin position="231"/>
        <end position="251"/>
    </location>
</feature>
<comment type="subcellular location">
    <subcellularLocation>
        <location evidence="1">Membrane</location>
        <topology evidence="1">Multi-pass membrane protein</topology>
    </subcellularLocation>
</comment>
<feature type="transmembrane region" description="Helical" evidence="6">
    <location>
        <begin position="327"/>
        <end position="343"/>
    </location>
</feature>
<feature type="transmembrane region" description="Helical" evidence="6">
    <location>
        <begin position="349"/>
        <end position="367"/>
    </location>
</feature>
<dbReference type="AlphaFoldDB" id="A0A1E4RNX2"/>
<dbReference type="InterPro" id="IPR037185">
    <property type="entry name" value="EmrE-like"/>
</dbReference>
<evidence type="ECO:0000256" key="3">
    <source>
        <dbReference type="ARBA" id="ARBA00022989"/>
    </source>
</evidence>
<keyword evidence="9" id="KW-1185">Reference proteome</keyword>
<dbReference type="GO" id="GO:0016020">
    <property type="term" value="C:membrane"/>
    <property type="evidence" value="ECO:0007669"/>
    <property type="project" value="UniProtKB-SubCell"/>
</dbReference>
<evidence type="ECO:0000256" key="5">
    <source>
        <dbReference type="SAM" id="MobiDB-lite"/>
    </source>
</evidence>
<dbReference type="InterPro" id="IPR000620">
    <property type="entry name" value="EamA_dom"/>
</dbReference>
<evidence type="ECO:0000259" key="7">
    <source>
        <dbReference type="Pfam" id="PF00892"/>
    </source>
</evidence>
<evidence type="ECO:0000256" key="4">
    <source>
        <dbReference type="ARBA" id="ARBA00023136"/>
    </source>
</evidence>
<dbReference type="Pfam" id="PF00892">
    <property type="entry name" value="EamA"/>
    <property type="match status" value="2"/>
</dbReference>
<evidence type="ECO:0000313" key="8">
    <source>
        <dbReference type="EMBL" id="ODV68974.1"/>
    </source>
</evidence>
<dbReference type="Proteomes" id="UP000095085">
    <property type="component" value="Unassembled WGS sequence"/>
</dbReference>
<dbReference type="EMBL" id="KV454539">
    <property type="protein sequence ID" value="ODV68974.1"/>
    <property type="molecule type" value="Genomic_DNA"/>
</dbReference>
<feature type="transmembrane region" description="Helical" evidence="6">
    <location>
        <begin position="20"/>
        <end position="41"/>
    </location>
</feature>
<feature type="transmembrane region" description="Helical" evidence="6">
    <location>
        <begin position="185"/>
        <end position="202"/>
    </location>
</feature>
<feature type="transmembrane region" description="Helical" evidence="6">
    <location>
        <begin position="136"/>
        <end position="154"/>
    </location>
</feature>
<evidence type="ECO:0000256" key="6">
    <source>
        <dbReference type="SAM" id="Phobius"/>
    </source>
</evidence>
<feature type="domain" description="EamA" evidence="7">
    <location>
        <begin position="61"/>
        <end position="201"/>
    </location>
</feature>
<dbReference type="STRING" id="984485.A0A1E4RNX2"/>
<reference evidence="9" key="1">
    <citation type="submission" date="2016-05" db="EMBL/GenBank/DDBJ databases">
        <title>Comparative genomics of biotechnologically important yeasts.</title>
        <authorList>
            <consortium name="DOE Joint Genome Institute"/>
            <person name="Riley R."/>
            <person name="Haridas S."/>
            <person name="Wolfe K.H."/>
            <person name="Lopes M.R."/>
            <person name="Hittinger C.T."/>
            <person name="Goker M."/>
            <person name="Salamov A."/>
            <person name="Wisecaver J."/>
            <person name="Long T.M."/>
            <person name="Aerts A.L."/>
            <person name="Barry K."/>
            <person name="Choi C."/>
            <person name="Clum A."/>
            <person name="Coughlan A.Y."/>
            <person name="Deshpande S."/>
            <person name="Douglass A.P."/>
            <person name="Hanson S.J."/>
            <person name="Klenk H.-P."/>
            <person name="Labutti K."/>
            <person name="Lapidus A."/>
            <person name="Lindquist E."/>
            <person name="Lipzen A."/>
            <person name="Meier-Kolthoff J.P."/>
            <person name="Ohm R.A."/>
            <person name="Otillar R.P."/>
            <person name="Pangilinan J."/>
            <person name="Peng Y."/>
            <person name="Rokas A."/>
            <person name="Rosa C.A."/>
            <person name="Scheuner C."/>
            <person name="Sibirny A.A."/>
            <person name="Slot J.C."/>
            <person name="Stielow J.B."/>
            <person name="Sun H."/>
            <person name="Kurtzman C.P."/>
            <person name="Blackwell M."/>
            <person name="Grigoriev I.V."/>
            <person name="Jeffries T.W."/>
        </authorList>
    </citation>
    <scope>NUCLEOTIDE SEQUENCE [LARGE SCALE GENOMIC DNA]</scope>
    <source>
        <strain evidence="9">NRRL Y-1933</strain>
    </source>
</reference>
<feature type="region of interest" description="Disordered" evidence="5">
    <location>
        <begin position="374"/>
        <end position="397"/>
    </location>
</feature>
<feature type="transmembrane region" description="Helical" evidence="6">
    <location>
        <begin position="160"/>
        <end position="178"/>
    </location>
</feature>